<protein>
    <submittedName>
        <fullName evidence="1">Uncharacterized protein</fullName>
    </submittedName>
</protein>
<organism evidence="1 2">
    <name type="scientific">Vespula maculifrons</name>
    <name type="common">Eastern yellow jacket</name>
    <name type="synonym">Wasp</name>
    <dbReference type="NCBI Taxonomy" id="7453"/>
    <lineage>
        <taxon>Eukaryota</taxon>
        <taxon>Metazoa</taxon>
        <taxon>Ecdysozoa</taxon>
        <taxon>Arthropoda</taxon>
        <taxon>Hexapoda</taxon>
        <taxon>Insecta</taxon>
        <taxon>Pterygota</taxon>
        <taxon>Neoptera</taxon>
        <taxon>Endopterygota</taxon>
        <taxon>Hymenoptera</taxon>
        <taxon>Apocrita</taxon>
        <taxon>Aculeata</taxon>
        <taxon>Vespoidea</taxon>
        <taxon>Vespidae</taxon>
        <taxon>Vespinae</taxon>
        <taxon>Vespula</taxon>
    </lineage>
</organism>
<name>A0ABD2CBU4_VESMC</name>
<dbReference type="AlphaFoldDB" id="A0ABD2CBU4"/>
<proteinExistence type="predicted"/>
<sequence length="90" mass="10560">MIWMHLIESFVIRELCFVLSTFVNQLFLEAIYTANEDYWKIVDRDFLRTSILVKTQNKSSKRILENIDGVPMPDRLEDGIGRITMTSAVY</sequence>
<keyword evidence="2" id="KW-1185">Reference proteome</keyword>
<evidence type="ECO:0000313" key="2">
    <source>
        <dbReference type="Proteomes" id="UP001607303"/>
    </source>
</evidence>
<comment type="caution">
    <text evidence="1">The sequence shown here is derived from an EMBL/GenBank/DDBJ whole genome shotgun (WGS) entry which is preliminary data.</text>
</comment>
<reference evidence="1 2" key="1">
    <citation type="journal article" date="2024" name="Ann. Entomol. Soc. Am.">
        <title>Genomic analyses of the southern and eastern yellowjacket wasps (Hymenoptera: Vespidae) reveal evolutionary signatures of social life.</title>
        <authorList>
            <person name="Catto M.A."/>
            <person name="Caine P.B."/>
            <person name="Orr S.E."/>
            <person name="Hunt B.G."/>
            <person name="Goodisman M.A.D."/>
        </authorList>
    </citation>
    <scope>NUCLEOTIDE SEQUENCE [LARGE SCALE GENOMIC DNA]</scope>
    <source>
        <strain evidence="1">232</strain>
        <tissue evidence="1">Head and thorax</tissue>
    </source>
</reference>
<evidence type="ECO:0000313" key="1">
    <source>
        <dbReference type="EMBL" id="KAL2741753.1"/>
    </source>
</evidence>
<dbReference type="EMBL" id="JAYRBN010000058">
    <property type="protein sequence ID" value="KAL2741753.1"/>
    <property type="molecule type" value="Genomic_DNA"/>
</dbReference>
<dbReference type="Proteomes" id="UP001607303">
    <property type="component" value="Unassembled WGS sequence"/>
</dbReference>
<gene>
    <name evidence="1" type="ORF">V1477_009382</name>
</gene>
<accession>A0ABD2CBU4</accession>